<dbReference type="RefSeq" id="WP_133612958.1">
    <property type="nucleotide sequence ID" value="NZ_SNYW01000007.1"/>
</dbReference>
<feature type="region of interest" description="Disordered" evidence="1">
    <location>
        <begin position="1"/>
        <end position="34"/>
    </location>
</feature>
<evidence type="ECO:0000256" key="1">
    <source>
        <dbReference type="SAM" id="MobiDB-lite"/>
    </source>
</evidence>
<dbReference type="EMBL" id="SNYW01000007">
    <property type="protein sequence ID" value="TDQ83178.1"/>
    <property type="molecule type" value="Genomic_DNA"/>
</dbReference>
<feature type="compositionally biased region" description="Polar residues" evidence="1">
    <location>
        <begin position="262"/>
        <end position="275"/>
    </location>
</feature>
<sequence length="634" mass="69394">MSDTRHPTGSAPIPAQPRRTANPGTRWGQWGNDGFQFNSEEDEALWRRSAYRQSVNAQGWQNQHPVDDQTEAAFEVMPELVEGKYFRGPDGRHRPIGPEQREAPEVARIRRRAFAELANSGVTWAELGTYDQEAPHPGEDEAIALATHGSESKAVFATKARDMGALPEPKRELLGGFGQLNLDPAEVSKAWSLPSDKASQSSPVLVANSGKLTPGSLPKGFLPEPKFLPPAKPAPDFKGRRMFVEELIGVPANDNRRRAANENQHSGQGRSSTMAPTEAAALSPAPQIEATGTRGARSGGVAEPELEFNIANRLFNWRRNGGEAPAPAEFAVHAASDEGRFSYMEDMKDEWSRLLPTDPEAVFRSMTAEVEKLSVVAQRDFLTSYHRPPSAVEIAQIDDAAAQVVFAPAQRWSEGQESPGGEPEAKLYFGIIQPFTLPGSDVADVFSQAARAIAQDLPEKSGGRPGSSENRKLIAETMKKLSEAIKACGGSITGEIYYGTKERFIHSDRGTVAGGSYADGFLPFTVNGRPLGVFVNQSSTYADGFTLKPNEVKQIWKLIPNIARAMREGNLAIEAAGVGYFPKRRPKQSMEEYLRNIDKFVASMINCKRPFLIKVRIENHMRRASKGAANDDKK</sequence>
<protein>
    <submittedName>
        <fullName evidence="2">Uncharacterized protein</fullName>
    </submittedName>
</protein>
<comment type="caution">
    <text evidence="2">The sequence shown here is derived from an EMBL/GenBank/DDBJ whole genome shotgun (WGS) entry which is preliminary data.</text>
</comment>
<keyword evidence="3" id="KW-1185">Reference proteome</keyword>
<dbReference type="Proteomes" id="UP000295783">
    <property type="component" value="Unassembled WGS sequence"/>
</dbReference>
<name>A0A4R6WT39_9PROT</name>
<evidence type="ECO:0000313" key="3">
    <source>
        <dbReference type="Proteomes" id="UP000295783"/>
    </source>
</evidence>
<accession>A0A4R6WT39</accession>
<reference evidence="2 3" key="1">
    <citation type="submission" date="2019-03" db="EMBL/GenBank/DDBJ databases">
        <title>Genomic Encyclopedia of Type Strains, Phase III (KMG-III): the genomes of soil and plant-associated and newly described type strains.</title>
        <authorList>
            <person name="Whitman W."/>
        </authorList>
    </citation>
    <scope>NUCLEOTIDE SEQUENCE [LARGE SCALE GENOMIC DNA]</scope>
    <source>
        <strain evidence="2 3">CGMCC 1.7660</strain>
    </source>
</reference>
<gene>
    <name evidence="2" type="ORF">A8950_1463</name>
</gene>
<evidence type="ECO:0000313" key="2">
    <source>
        <dbReference type="EMBL" id="TDQ83178.1"/>
    </source>
</evidence>
<organism evidence="2 3">
    <name type="scientific">Dongia mobilis</name>
    <dbReference type="NCBI Taxonomy" id="578943"/>
    <lineage>
        <taxon>Bacteria</taxon>
        <taxon>Pseudomonadati</taxon>
        <taxon>Pseudomonadota</taxon>
        <taxon>Alphaproteobacteria</taxon>
        <taxon>Rhodospirillales</taxon>
        <taxon>Dongiaceae</taxon>
        <taxon>Dongia</taxon>
    </lineage>
</organism>
<proteinExistence type="predicted"/>
<dbReference type="AlphaFoldDB" id="A0A4R6WT39"/>
<feature type="region of interest" description="Disordered" evidence="1">
    <location>
        <begin position="254"/>
        <end position="300"/>
    </location>
</feature>